<reference evidence="1" key="1">
    <citation type="journal article" date="2021" name="Proc. Natl. Acad. Sci. U.S.A.">
        <title>A Catalog of Tens of Thousands of Viruses from Human Metagenomes Reveals Hidden Associations with Chronic Diseases.</title>
        <authorList>
            <person name="Tisza M.J."/>
            <person name="Buck C.B."/>
        </authorList>
    </citation>
    <scope>NUCLEOTIDE SEQUENCE</scope>
    <source>
        <strain evidence="1">CtX5W26</strain>
    </source>
</reference>
<sequence length="83" mass="9473">MGKKVDFTIKATMDERWVDDFCSMLNWMQSCGDLGHSSVVAFCSDGDGDFRPNFDIDIEYEKKKGYWSKDMELATPEVLFDAG</sequence>
<proteinExistence type="predicted"/>
<name>A0A8S5UEV6_9CAUD</name>
<dbReference type="PROSITE" id="PS51257">
    <property type="entry name" value="PROKAR_LIPOPROTEIN"/>
    <property type="match status" value="1"/>
</dbReference>
<accession>A0A8S5UEV6</accession>
<protein>
    <submittedName>
        <fullName evidence="1">Uncharacterized protein</fullName>
    </submittedName>
</protein>
<evidence type="ECO:0000313" key="1">
    <source>
        <dbReference type="EMBL" id="DAF92910.1"/>
    </source>
</evidence>
<dbReference type="EMBL" id="BK016076">
    <property type="protein sequence ID" value="DAF92910.1"/>
    <property type="molecule type" value="Genomic_DNA"/>
</dbReference>
<organism evidence="1">
    <name type="scientific">Siphoviridae sp. ctX5W26</name>
    <dbReference type="NCBI Taxonomy" id="2825540"/>
    <lineage>
        <taxon>Viruses</taxon>
        <taxon>Duplodnaviria</taxon>
        <taxon>Heunggongvirae</taxon>
        <taxon>Uroviricota</taxon>
        <taxon>Caudoviricetes</taxon>
    </lineage>
</organism>